<comment type="similarity">
    <text evidence="1">Belongs to the LacAB/RpiB family.</text>
</comment>
<dbReference type="InterPro" id="IPR036569">
    <property type="entry name" value="RpiB_LacA_LacB_sf"/>
</dbReference>
<dbReference type="Proteomes" id="UP000029224">
    <property type="component" value="Unassembled WGS sequence"/>
</dbReference>
<dbReference type="PIRSF" id="PIRSF005384">
    <property type="entry name" value="RpiB_LacA_B"/>
    <property type="match status" value="1"/>
</dbReference>
<proteinExistence type="inferred from homology"/>
<dbReference type="PANTHER" id="PTHR43732">
    <property type="entry name" value="RIBOSE 5-PHOSPHATE ISOMERASE-RELATED"/>
    <property type="match status" value="1"/>
</dbReference>
<organism evidence="5 6">
    <name type="scientific">Vibrio maritimus</name>
    <dbReference type="NCBI Taxonomy" id="990268"/>
    <lineage>
        <taxon>Bacteria</taxon>
        <taxon>Pseudomonadati</taxon>
        <taxon>Pseudomonadota</taxon>
        <taxon>Gammaproteobacteria</taxon>
        <taxon>Vibrionales</taxon>
        <taxon>Vibrionaceae</taxon>
        <taxon>Vibrio</taxon>
    </lineage>
</organism>
<keyword evidence="6" id="KW-1185">Reference proteome</keyword>
<dbReference type="Pfam" id="PF02502">
    <property type="entry name" value="LacAB_rpiB"/>
    <property type="match status" value="1"/>
</dbReference>
<evidence type="ECO:0000313" key="5">
    <source>
        <dbReference type="EMBL" id="GAL36353.1"/>
    </source>
</evidence>
<feature type="binding site" evidence="4">
    <location>
        <position position="99"/>
    </location>
    <ligand>
        <name>D-ribulose 5-phosphate</name>
        <dbReference type="ChEBI" id="CHEBI:58121"/>
    </ligand>
</feature>
<dbReference type="OrthoDB" id="1778624at2"/>
<evidence type="ECO:0000256" key="4">
    <source>
        <dbReference type="PIRSR" id="PIRSR005384-2"/>
    </source>
</evidence>
<accession>A0A090TAN0</accession>
<sequence length="150" mass="16250">MIISLGCDHVGFEHKALIINHLEQKGHQVIDLGAQSPERTDYPQYGLAVAKSVTSGEADRGILICGTGVGISLAANKVPGIRAVVCSDPYTAQLSREHNDTNILSFGSRVVGIELAKMIVDRWLDGEFEGGRHQNRVNQIADIEKEHAHG</sequence>
<feature type="binding site" evidence="4">
    <location>
        <position position="136"/>
    </location>
    <ligand>
        <name>D-ribulose 5-phosphate</name>
        <dbReference type="ChEBI" id="CHEBI:58121"/>
    </ligand>
</feature>
<dbReference type="EMBL" id="BBMT01000010">
    <property type="protein sequence ID" value="GAL36353.1"/>
    <property type="molecule type" value="Genomic_DNA"/>
</dbReference>
<reference evidence="5 6" key="2">
    <citation type="submission" date="2014-09" db="EMBL/GenBank/DDBJ databases">
        <authorList>
            <consortium name="NBRP consortium"/>
            <person name="Sawabe T."/>
            <person name="Meirelles P."/>
            <person name="Nakanishi M."/>
            <person name="Sayaka M."/>
            <person name="Hattori M."/>
            <person name="Ohkuma M."/>
        </authorList>
    </citation>
    <scope>NUCLEOTIDE SEQUENCE [LARGE SCALE GENOMIC DNA]</scope>
    <source>
        <strain evidence="5 6">JCM 19240</strain>
    </source>
</reference>
<feature type="binding site" evidence="4">
    <location>
        <begin position="8"/>
        <end position="9"/>
    </location>
    <ligand>
        <name>D-ribulose 5-phosphate</name>
        <dbReference type="ChEBI" id="CHEBI:58121"/>
    </ligand>
</feature>
<feature type="active site" description="Proton donor" evidence="3">
    <location>
        <position position="98"/>
    </location>
</feature>
<feature type="binding site" evidence="4">
    <location>
        <position position="109"/>
    </location>
    <ligand>
        <name>D-ribulose 5-phosphate</name>
        <dbReference type="ChEBI" id="CHEBI:58121"/>
    </ligand>
</feature>
<name>A0A090TAN0_9VIBR</name>
<evidence type="ECO:0000256" key="3">
    <source>
        <dbReference type="PIRSR" id="PIRSR005384-1"/>
    </source>
</evidence>
<dbReference type="InterPro" id="IPR003500">
    <property type="entry name" value="RpiB_LacA_LacB"/>
</dbReference>
<keyword evidence="2 5" id="KW-0413">Isomerase</keyword>
<dbReference type="AlphaFoldDB" id="A0A090TAN0"/>
<evidence type="ECO:0000313" key="6">
    <source>
        <dbReference type="Proteomes" id="UP000029224"/>
    </source>
</evidence>
<dbReference type="InterPro" id="IPR004785">
    <property type="entry name" value="RpiB"/>
</dbReference>
<dbReference type="EC" id="5.3.1.6" evidence="5"/>
<evidence type="ECO:0000256" key="1">
    <source>
        <dbReference type="ARBA" id="ARBA00008754"/>
    </source>
</evidence>
<dbReference type="GO" id="GO:0004751">
    <property type="term" value="F:ribose-5-phosphate isomerase activity"/>
    <property type="evidence" value="ECO:0007669"/>
    <property type="project" value="UniProtKB-EC"/>
</dbReference>
<protein>
    <submittedName>
        <fullName evidence="5">Ribose 5-phosphate isomerase B</fullName>
        <ecNumber evidence="5">5.3.1.6</ecNumber>
    </submittedName>
</protein>
<feature type="binding site" evidence="4">
    <location>
        <begin position="66"/>
        <end position="70"/>
    </location>
    <ligand>
        <name>D-ribulose 5-phosphate</name>
        <dbReference type="ChEBI" id="CHEBI:58121"/>
    </ligand>
</feature>
<feature type="active site" description="Proton acceptor" evidence="3">
    <location>
        <position position="65"/>
    </location>
</feature>
<reference evidence="5 6" key="1">
    <citation type="submission" date="2014-09" db="EMBL/GenBank/DDBJ databases">
        <title>Vibrio maritimus JCM 19240. (C210) whole genome shotgun sequence.</title>
        <authorList>
            <person name="Sawabe T."/>
            <person name="Meirelles P."/>
            <person name="Nakanishi M."/>
            <person name="Sayaka M."/>
            <person name="Hattori M."/>
            <person name="Ohkuma M."/>
        </authorList>
    </citation>
    <scope>NUCLEOTIDE SEQUENCE [LARGE SCALE GENOMIC DNA]</scope>
    <source>
        <strain evidence="5 6">JCM 19240</strain>
    </source>
</reference>
<feature type="binding site" evidence="4">
    <location>
        <position position="132"/>
    </location>
    <ligand>
        <name>D-ribulose 5-phosphate</name>
        <dbReference type="ChEBI" id="CHEBI:58121"/>
    </ligand>
</feature>
<dbReference type="SUPFAM" id="SSF89623">
    <property type="entry name" value="Ribose/Galactose isomerase RpiB/AlsB"/>
    <property type="match status" value="1"/>
</dbReference>
<gene>
    <name evidence="5" type="ORF">JCM19240_1797</name>
</gene>
<dbReference type="NCBIfam" id="TIGR00689">
    <property type="entry name" value="rpiB_lacA_lacB"/>
    <property type="match status" value="1"/>
</dbReference>
<dbReference type="Gene3D" id="3.40.1400.10">
    <property type="entry name" value="Sugar-phosphate isomerase, RpiB/LacA/LacB"/>
    <property type="match status" value="1"/>
</dbReference>
<dbReference type="FunFam" id="3.40.1400.10:FF:000001">
    <property type="entry name" value="Ribose 5-phosphate isomerase B"/>
    <property type="match status" value="1"/>
</dbReference>
<dbReference type="PANTHER" id="PTHR43732:SF1">
    <property type="entry name" value="RIBOSE 5-PHOSPHATE ISOMERASE"/>
    <property type="match status" value="1"/>
</dbReference>
<comment type="caution">
    <text evidence="5">The sequence shown here is derived from an EMBL/GenBank/DDBJ whole genome shotgun (WGS) entry which is preliminary data.</text>
</comment>
<dbReference type="GO" id="GO:0005975">
    <property type="term" value="P:carbohydrate metabolic process"/>
    <property type="evidence" value="ECO:0007669"/>
    <property type="project" value="InterPro"/>
</dbReference>
<evidence type="ECO:0000256" key="2">
    <source>
        <dbReference type="ARBA" id="ARBA00023235"/>
    </source>
</evidence>
<dbReference type="NCBIfam" id="TIGR01120">
    <property type="entry name" value="rpiB"/>
    <property type="match status" value="1"/>
</dbReference>
<dbReference type="NCBIfam" id="NF004051">
    <property type="entry name" value="PRK05571.1"/>
    <property type="match status" value="1"/>
</dbReference>
<dbReference type="InterPro" id="IPR051812">
    <property type="entry name" value="SPI_LacAB/RpiB"/>
</dbReference>